<dbReference type="PANTHER" id="PTHR43649:SF12">
    <property type="entry name" value="DIACETYLCHITOBIOSE BINDING PROTEIN DASA"/>
    <property type="match status" value="1"/>
</dbReference>
<keyword evidence="1" id="KW-0732">Signal</keyword>
<feature type="signal peptide" evidence="1">
    <location>
        <begin position="1"/>
        <end position="21"/>
    </location>
</feature>
<dbReference type="AlphaFoldDB" id="A0A1C1A3P8"/>
<sequence>MKPLSKKMTSIAMIMALFVAAGCSSTKESNSAQSTNTASSQPTASAAATAKPKEKVIVNFAYPSFASAASAWDSAVGIANKQLESKNIEIKINKIPLDSWSVYYQKVISQIAAGDSPDIGRVAEGLFPKLIENGQVVDISDVVAKLDKTKYFENALHGSAVKDGKTYGVPSGIYNTFVYINKDLFDKAKIEYPSIDWNNPITMTKLVEEAKALTSGDGANKSWGFWTSLESGHLDEFLKGGGKGLYDDKGISELSDPANKKVLSYFDQMMRVDKSMPQATDTKVMGATDLFKAGKLAILVNGSWFFNEAKAVKFKVGLAAMPSEAGKGSSMGFLDGWAVFKGAKHEAEAKEAILALSSKEVNDFLSTTGEAGGPVVKSSLEDNKSKILGAPFIDSDISTYLGSLGNLVKSPYTTNQDDWTPKYNSAVEQFSLGKLSVDQFTAQADDIINKGNAAK</sequence>
<feature type="chain" id="PRO_5038640920" description="ABC transporter substrate-binding protein" evidence="1">
    <location>
        <begin position="22"/>
        <end position="455"/>
    </location>
</feature>
<organism evidence="2 3">
    <name type="scientific">Paenibacillus pectinilyticus</name>
    <dbReference type="NCBI Taxonomy" id="512399"/>
    <lineage>
        <taxon>Bacteria</taxon>
        <taxon>Bacillati</taxon>
        <taxon>Bacillota</taxon>
        <taxon>Bacilli</taxon>
        <taxon>Bacillales</taxon>
        <taxon>Paenibacillaceae</taxon>
        <taxon>Paenibacillus</taxon>
    </lineage>
</organism>
<keyword evidence="3" id="KW-1185">Reference proteome</keyword>
<evidence type="ECO:0008006" key="4">
    <source>
        <dbReference type="Google" id="ProtNLM"/>
    </source>
</evidence>
<evidence type="ECO:0000313" key="3">
    <source>
        <dbReference type="Proteomes" id="UP000093309"/>
    </source>
</evidence>
<evidence type="ECO:0000313" key="2">
    <source>
        <dbReference type="EMBL" id="OCT15100.1"/>
    </source>
</evidence>
<proteinExistence type="predicted"/>
<gene>
    <name evidence="2" type="ORF">A8709_13395</name>
</gene>
<dbReference type="InterPro" id="IPR006059">
    <property type="entry name" value="SBP"/>
</dbReference>
<dbReference type="PANTHER" id="PTHR43649">
    <property type="entry name" value="ARABINOSE-BINDING PROTEIN-RELATED"/>
    <property type="match status" value="1"/>
</dbReference>
<comment type="caution">
    <text evidence="2">The sequence shown here is derived from an EMBL/GenBank/DDBJ whole genome shotgun (WGS) entry which is preliminary data.</text>
</comment>
<dbReference type="RefSeq" id="WP_065852010.1">
    <property type="nucleotide sequence ID" value="NZ_LYPC01000014.1"/>
</dbReference>
<dbReference type="InterPro" id="IPR050490">
    <property type="entry name" value="Bact_solute-bd_prot1"/>
</dbReference>
<dbReference type="OrthoDB" id="9782846at2"/>
<name>A0A1C1A3P8_9BACL</name>
<dbReference type="SUPFAM" id="SSF53850">
    <property type="entry name" value="Periplasmic binding protein-like II"/>
    <property type="match status" value="1"/>
</dbReference>
<dbReference type="Proteomes" id="UP000093309">
    <property type="component" value="Unassembled WGS sequence"/>
</dbReference>
<dbReference type="STRING" id="512399.A8709_13395"/>
<protein>
    <recommendedName>
        <fullName evidence="4">ABC transporter substrate-binding protein</fullName>
    </recommendedName>
</protein>
<dbReference type="CDD" id="cd13585">
    <property type="entry name" value="PBP2_TMBP_like"/>
    <property type="match status" value="1"/>
</dbReference>
<dbReference type="EMBL" id="LYPC01000014">
    <property type="protein sequence ID" value="OCT15100.1"/>
    <property type="molecule type" value="Genomic_DNA"/>
</dbReference>
<accession>A0A1C1A3P8</accession>
<evidence type="ECO:0000256" key="1">
    <source>
        <dbReference type="SAM" id="SignalP"/>
    </source>
</evidence>
<reference evidence="3" key="1">
    <citation type="submission" date="2016-05" db="EMBL/GenBank/DDBJ databases">
        <title>Paenibacillus oryzae. sp. nov., isolated from the rice root.</title>
        <authorList>
            <person name="Zhang J."/>
            <person name="Zhang X."/>
        </authorList>
    </citation>
    <scope>NUCLEOTIDE SEQUENCE [LARGE SCALE GENOMIC DNA]</scope>
    <source>
        <strain evidence="3">KCTC13222</strain>
    </source>
</reference>
<dbReference type="Gene3D" id="3.40.190.10">
    <property type="entry name" value="Periplasmic binding protein-like II"/>
    <property type="match status" value="1"/>
</dbReference>
<dbReference type="Pfam" id="PF13416">
    <property type="entry name" value="SBP_bac_8"/>
    <property type="match status" value="1"/>
</dbReference>
<dbReference type="PROSITE" id="PS51257">
    <property type="entry name" value="PROKAR_LIPOPROTEIN"/>
    <property type="match status" value="1"/>
</dbReference>